<dbReference type="EMBL" id="MUYV01000001">
    <property type="protein sequence ID" value="OOS26336.1"/>
    <property type="molecule type" value="Genomic_DNA"/>
</dbReference>
<accession>A0A1T0CVH1</accession>
<evidence type="ECO:0000313" key="3">
    <source>
        <dbReference type="Proteomes" id="UP000190683"/>
    </source>
</evidence>
<sequence>MKGKILDFSVAQGGGLILGSDGTRYLFNAEQWHGQSLPKVGQDVDFNIDDAHKAIDIYPDVYAVPAQSQSAVKLDEIGSKVNDSFNKFATDINNSLVKINSKETPSTFVDYAVQAVTKNFANFNGRARRKEYWGAMLIYIIVAVILSMLMNIAFWISEYLSYFFVLVASIFYLATIVPIIALTVRRLHDIDKSGWWYWISLVPLIGGIWLLILLCTEGTRGDNRFGADPKSLER</sequence>
<organism evidence="2 3">
    <name type="scientific">Moraxella porci DSM 25326</name>
    <dbReference type="NCBI Taxonomy" id="573983"/>
    <lineage>
        <taxon>Bacteria</taxon>
        <taxon>Pseudomonadati</taxon>
        <taxon>Pseudomonadota</taxon>
        <taxon>Gammaproteobacteria</taxon>
        <taxon>Moraxellales</taxon>
        <taxon>Moraxellaceae</taxon>
        <taxon>Moraxella</taxon>
    </lineage>
</organism>
<keyword evidence="3" id="KW-1185">Reference proteome</keyword>
<name>A0A1T0CVH1_9GAMM</name>
<keyword evidence="1" id="KW-1133">Transmembrane helix</keyword>
<comment type="caution">
    <text evidence="2">The sequence shown here is derived from an EMBL/GenBank/DDBJ whole genome shotgun (WGS) entry which is preliminary data.</text>
</comment>
<dbReference type="PANTHER" id="PTHR34980:SF2">
    <property type="entry name" value="INNER MEMBRANE PROTEIN YHAH-RELATED"/>
    <property type="match status" value="1"/>
</dbReference>
<evidence type="ECO:0000256" key="1">
    <source>
        <dbReference type="SAM" id="Phobius"/>
    </source>
</evidence>
<protein>
    <recommendedName>
        <fullName evidence="4">DUF805 domain-containing protein</fullName>
    </recommendedName>
</protein>
<feature type="transmembrane region" description="Helical" evidence="1">
    <location>
        <begin position="162"/>
        <end position="183"/>
    </location>
</feature>
<keyword evidence="1" id="KW-0472">Membrane</keyword>
<dbReference type="GO" id="GO:0005886">
    <property type="term" value="C:plasma membrane"/>
    <property type="evidence" value="ECO:0007669"/>
    <property type="project" value="TreeGrafter"/>
</dbReference>
<dbReference type="Proteomes" id="UP000190683">
    <property type="component" value="Unassembled WGS sequence"/>
</dbReference>
<evidence type="ECO:0008006" key="4">
    <source>
        <dbReference type="Google" id="ProtNLM"/>
    </source>
</evidence>
<dbReference type="AlphaFoldDB" id="A0A1T0CVH1"/>
<keyword evidence="1" id="KW-0812">Transmembrane</keyword>
<feature type="transmembrane region" description="Helical" evidence="1">
    <location>
        <begin position="132"/>
        <end position="156"/>
    </location>
</feature>
<dbReference type="RefSeq" id="WP_078316726.1">
    <property type="nucleotide sequence ID" value="NZ_MUYV01000001.1"/>
</dbReference>
<feature type="transmembrane region" description="Helical" evidence="1">
    <location>
        <begin position="195"/>
        <end position="214"/>
    </location>
</feature>
<dbReference type="InterPro" id="IPR008523">
    <property type="entry name" value="DUF805"/>
</dbReference>
<gene>
    <name evidence="2" type="ORF">B0681_00085</name>
</gene>
<reference evidence="2 3" key="1">
    <citation type="submission" date="2017-02" db="EMBL/GenBank/DDBJ databases">
        <title>Draft genome sequence of Moraxella porci CCUG 54912T type strain.</title>
        <authorList>
            <person name="Salva-Serra F."/>
            <person name="Engstrom-Jakobsson H."/>
            <person name="Thorell K."/>
            <person name="Jaen-Luchoro D."/>
            <person name="Gonzales-Siles L."/>
            <person name="Karlsson R."/>
            <person name="Yazdan S."/>
            <person name="Boulund F."/>
            <person name="Johnning A."/>
            <person name="Engstrand L."/>
            <person name="Kristiansson E."/>
            <person name="Moore E."/>
        </authorList>
    </citation>
    <scope>NUCLEOTIDE SEQUENCE [LARGE SCALE GENOMIC DNA]</scope>
    <source>
        <strain evidence="2 3">CCUG 54912</strain>
    </source>
</reference>
<dbReference type="Pfam" id="PF05656">
    <property type="entry name" value="DUF805"/>
    <property type="match status" value="1"/>
</dbReference>
<dbReference type="PANTHER" id="PTHR34980">
    <property type="entry name" value="INNER MEMBRANE PROTEIN-RELATED-RELATED"/>
    <property type="match status" value="1"/>
</dbReference>
<proteinExistence type="predicted"/>
<dbReference type="STRING" id="573983.B0681_00085"/>
<evidence type="ECO:0000313" key="2">
    <source>
        <dbReference type="EMBL" id="OOS26336.1"/>
    </source>
</evidence>